<accession>A0A841GV60</accession>
<proteinExistence type="predicted"/>
<dbReference type="PANTHER" id="PTHR46401">
    <property type="entry name" value="GLYCOSYLTRANSFERASE WBBK-RELATED"/>
    <property type="match status" value="1"/>
</dbReference>
<dbReference type="RefSeq" id="WP_184619427.1">
    <property type="nucleotide sequence ID" value="NZ_JACHEX010000003.1"/>
</dbReference>
<comment type="caution">
    <text evidence="4">The sequence shown here is derived from an EMBL/GenBank/DDBJ whole genome shotgun (WGS) entry which is preliminary data.</text>
</comment>
<dbReference type="Gene3D" id="3.40.50.2000">
    <property type="entry name" value="Glycogen Phosphorylase B"/>
    <property type="match status" value="1"/>
</dbReference>
<dbReference type="GO" id="GO:0009103">
    <property type="term" value="P:lipopolysaccharide biosynthetic process"/>
    <property type="evidence" value="ECO:0007669"/>
    <property type="project" value="TreeGrafter"/>
</dbReference>
<dbReference type="Proteomes" id="UP000555828">
    <property type="component" value="Unassembled WGS sequence"/>
</dbReference>
<dbReference type="Pfam" id="PF13439">
    <property type="entry name" value="Glyco_transf_4"/>
    <property type="match status" value="1"/>
</dbReference>
<sequence length="369" mass="44213">MKILIIGHMHTKRDKRVFKTVEMLSREHKVIYQYYSTEEHKSYQEGNITYIPLRYSDPISLPNKINFKVKLKNIKNLAKIEEKILMLIKEMDYDILYFHYFLTRFPLKSFKIAKKRNKKIIYDIHEYHPENYYKHLSGIKKALKEKIMWYILKKQFIMSDKLIFVSKEMKEDMYKILKIKKPYLIVPNYANVTLKTSKKEKEIVFVGKTPRNIDYEKEIINKLILFGFKFKIIGMDSEYFKDIPHEFTSFLPYEEMMKELSKASFSLVSYESFGNEQKNYFYSFPHKFFDSIAAGTPVIINKNFISMANEVKKHNIGVVIDPKDVNGSVQQVMKAYENYSSILENIEKFKNLYVWDKEKEKAFINFILN</sequence>
<gene>
    <name evidence="4" type="ORF">HNP65_001243</name>
</gene>
<dbReference type="InterPro" id="IPR028098">
    <property type="entry name" value="Glyco_trans_4-like_N"/>
</dbReference>
<dbReference type="EMBL" id="JACHEX010000003">
    <property type="protein sequence ID" value="MBB6062791.1"/>
    <property type="molecule type" value="Genomic_DNA"/>
</dbReference>
<evidence type="ECO:0000259" key="3">
    <source>
        <dbReference type="Pfam" id="PF26337"/>
    </source>
</evidence>
<feature type="domain" description="Glucosyltransferase 3-like C-terminal" evidence="3">
    <location>
        <begin position="229"/>
        <end position="352"/>
    </location>
</feature>
<keyword evidence="1 4" id="KW-0808">Transferase</keyword>
<dbReference type="AlphaFoldDB" id="A0A841GV60"/>
<feature type="domain" description="Glycosyltransferase subfamily 4-like N-terminal" evidence="2">
    <location>
        <begin position="80"/>
        <end position="188"/>
    </location>
</feature>
<dbReference type="GO" id="GO:0016757">
    <property type="term" value="F:glycosyltransferase activity"/>
    <property type="evidence" value="ECO:0007669"/>
    <property type="project" value="TreeGrafter"/>
</dbReference>
<dbReference type="InterPro" id="IPR058592">
    <property type="entry name" value="Gtf3_C"/>
</dbReference>
<protein>
    <submittedName>
        <fullName evidence="4">Glycosyltransferase involved in cell wall biosynthesis</fullName>
    </submittedName>
</protein>
<dbReference type="Pfam" id="PF26337">
    <property type="entry name" value="Gtf3_C"/>
    <property type="match status" value="1"/>
</dbReference>
<reference evidence="4 5" key="1">
    <citation type="submission" date="2020-08" db="EMBL/GenBank/DDBJ databases">
        <title>Genomic Encyclopedia of Type Strains, Phase IV (KMG-IV): sequencing the most valuable type-strain genomes for metagenomic binning, comparative biology and taxonomic classification.</title>
        <authorList>
            <person name="Goeker M."/>
        </authorList>
    </citation>
    <scope>NUCLEOTIDE SEQUENCE [LARGE SCALE GENOMIC DNA]</scope>
    <source>
        <strain evidence="4 5">DSM 13481</strain>
    </source>
</reference>
<evidence type="ECO:0000259" key="2">
    <source>
        <dbReference type="Pfam" id="PF13439"/>
    </source>
</evidence>
<name>A0A841GV60_9BACT</name>
<evidence type="ECO:0000313" key="5">
    <source>
        <dbReference type="Proteomes" id="UP000555828"/>
    </source>
</evidence>
<evidence type="ECO:0000256" key="1">
    <source>
        <dbReference type="ARBA" id="ARBA00022679"/>
    </source>
</evidence>
<evidence type="ECO:0000313" key="4">
    <source>
        <dbReference type="EMBL" id="MBB6062791.1"/>
    </source>
</evidence>
<dbReference type="PANTHER" id="PTHR46401:SF2">
    <property type="entry name" value="GLYCOSYLTRANSFERASE WBBK-RELATED"/>
    <property type="match status" value="1"/>
</dbReference>
<organism evidence="4 5">
    <name type="scientific">Thermosipho japonicus</name>
    <dbReference type="NCBI Taxonomy" id="90323"/>
    <lineage>
        <taxon>Bacteria</taxon>
        <taxon>Thermotogati</taxon>
        <taxon>Thermotogota</taxon>
        <taxon>Thermotogae</taxon>
        <taxon>Thermotogales</taxon>
        <taxon>Fervidobacteriaceae</taxon>
        <taxon>Thermosipho</taxon>
    </lineage>
</organism>
<keyword evidence="5" id="KW-1185">Reference proteome</keyword>
<dbReference type="SUPFAM" id="SSF53756">
    <property type="entry name" value="UDP-Glycosyltransferase/glycogen phosphorylase"/>
    <property type="match status" value="1"/>
</dbReference>